<dbReference type="EMBL" id="DTHO01000048">
    <property type="protein sequence ID" value="HGG99655.1"/>
    <property type="molecule type" value="Genomic_DNA"/>
</dbReference>
<evidence type="ECO:0000259" key="2">
    <source>
        <dbReference type="Pfam" id="PF13098"/>
    </source>
</evidence>
<protein>
    <recommendedName>
        <fullName evidence="2">Thioredoxin-like fold domain-containing protein</fullName>
    </recommendedName>
</protein>
<feature type="signal peptide" evidence="1">
    <location>
        <begin position="1"/>
        <end position="22"/>
    </location>
</feature>
<comment type="caution">
    <text evidence="3">The sequence shown here is derived from an EMBL/GenBank/DDBJ whole genome shotgun (WGS) entry which is preliminary data.</text>
</comment>
<evidence type="ECO:0000256" key="1">
    <source>
        <dbReference type="SAM" id="SignalP"/>
    </source>
</evidence>
<dbReference type="PROSITE" id="PS51257">
    <property type="entry name" value="PROKAR_LIPOPROTEIN"/>
    <property type="match status" value="1"/>
</dbReference>
<feature type="domain" description="Thioredoxin-like fold" evidence="2">
    <location>
        <begin position="127"/>
        <end position="237"/>
    </location>
</feature>
<dbReference type="SUPFAM" id="SSF52833">
    <property type="entry name" value="Thioredoxin-like"/>
    <property type="match status" value="1"/>
</dbReference>
<proteinExistence type="predicted"/>
<evidence type="ECO:0000313" key="3">
    <source>
        <dbReference type="EMBL" id="HGG99655.1"/>
    </source>
</evidence>
<dbReference type="Gene3D" id="3.40.30.10">
    <property type="entry name" value="Glutaredoxin"/>
    <property type="match status" value="1"/>
</dbReference>
<dbReference type="Pfam" id="PF13098">
    <property type="entry name" value="Thioredoxin_2"/>
    <property type="match status" value="1"/>
</dbReference>
<dbReference type="PANTHER" id="PTHR35272:SF3">
    <property type="entry name" value="THIOL:DISULFIDE INTERCHANGE PROTEIN DSBC"/>
    <property type="match status" value="1"/>
</dbReference>
<dbReference type="AlphaFoldDB" id="A0A7C4AJK1"/>
<keyword evidence="1" id="KW-0732">Signal</keyword>
<name>A0A7C4AJK1_9BACT</name>
<reference evidence="3" key="1">
    <citation type="journal article" date="2020" name="mSystems">
        <title>Genome- and Community-Level Interaction Insights into Carbon Utilization and Element Cycling Functions of Hydrothermarchaeota in Hydrothermal Sediment.</title>
        <authorList>
            <person name="Zhou Z."/>
            <person name="Liu Y."/>
            <person name="Xu W."/>
            <person name="Pan J."/>
            <person name="Luo Z.H."/>
            <person name="Li M."/>
        </authorList>
    </citation>
    <scope>NUCLEOTIDE SEQUENCE [LARGE SCALE GENOMIC DNA]</scope>
    <source>
        <strain evidence="3">SpSt-788</strain>
    </source>
</reference>
<accession>A0A7C4AJK1</accession>
<organism evidence="3">
    <name type="scientific">Thermodesulfovibrio aggregans</name>
    <dbReference type="NCBI Taxonomy" id="86166"/>
    <lineage>
        <taxon>Bacteria</taxon>
        <taxon>Pseudomonadati</taxon>
        <taxon>Nitrospirota</taxon>
        <taxon>Thermodesulfovibrionia</taxon>
        <taxon>Thermodesulfovibrionales</taxon>
        <taxon>Thermodesulfovibrionaceae</taxon>
        <taxon>Thermodesulfovibrio</taxon>
    </lineage>
</organism>
<dbReference type="InterPro" id="IPR012336">
    <property type="entry name" value="Thioredoxin-like_fold"/>
</dbReference>
<gene>
    <name evidence="3" type="ORF">ENV75_04305</name>
</gene>
<dbReference type="InterPro" id="IPR051470">
    <property type="entry name" value="Thiol:disulfide_interchange"/>
</dbReference>
<dbReference type="InterPro" id="IPR036249">
    <property type="entry name" value="Thioredoxin-like_sf"/>
</dbReference>
<dbReference type="PANTHER" id="PTHR35272">
    <property type="entry name" value="THIOL:DISULFIDE INTERCHANGE PROTEIN DSBC-RELATED"/>
    <property type="match status" value="1"/>
</dbReference>
<feature type="chain" id="PRO_5028316336" description="Thioredoxin-like fold domain-containing protein" evidence="1">
    <location>
        <begin position="23"/>
        <end position="245"/>
    </location>
</feature>
<sequence length="245" mass="28190">MKRKIFLLILSCLFVFSISCNFTTNPCSTIKEKNLKETLRIDFDSLIEKNEIKGANLCQVIIKRGEGFNIFYVYPDGKTFIFGEIYKDGIFLSKAATERLYEKVFQNLKTEIDKIVAFSYTPEGANKYIYMITDPDCPFCEKAKYAIKQWADSRKVEVKVIFLPLEKIHPYAKDKAVKAICHGMNYEDYLNSKWEGQKCDEGIKKIEDSIAFMQKIYINATPSFVSFNGKRVTGFSPEGLDSIIK</sequence>